<gene>
    <name evidence="1" type="ORF">NCTC10254_02468</name>
</gene>
<organism evidence="1 2">
    <name type="scientific">Corynebacterium matruchotii</name>
    <dbReference type="NCBI Taxonomy" id="43768"/>
    <lineage>
        <taxon>Bacteria</taxon>
        <taxon>Bacillati</taxon>
        <taxon>Actinomycetota</taxon>
        <taxon>Actinomycetes</taxon>
        <taxon>Mycobacteriales</taxon>
        <taxon>Corynebacteriaceae</taxon>
        <taxon>Corynebacterium</taxon>
    </lineage>
</organism>
<dbReference type="RefSeq" id="WP_005521368.1">
    <property type="nucleotide sequence ID" value="NZ_CBDEZY010000002.1"/>
</dbReference>
<dbReference type="PROSITE" id="PS51257">
    <property type="entry name" value="PROKAR_LIPOPROTEIN"/>
    <property type="match status" value="1"/>
</dbReference>
<comment type="caution">
    <text evidence="1">The sequence shown here is derived from an EMBL/GenBank/DDBJ whole genome shotgun (WGS) entry which is preliminary data.</text>
</comment>
<dbReference type="Gene3D" id="3.20.20.80">
    <property type="entry name" value="Glycosidases"/>
    <property type="match status" value="1"/>
</dbReference>
<reference evidence="1 2" key="1">
    <citation type="submission" date="2018-06" db="EMBL/GenBank/DDBJ databases">
        <authorList>
            <consortium name="Pathogen Informatics"/>
            <person name="Doyle S."/>
        </authorList>
    </citation>
    <scope>NUCLEOTIDE SEQUENCE [LARGE SCALE GENOMIC DNA]</scope>
    <source>
        <strain evidence="1 2">NCTC10254</strain>
    </source>
</reference>
<evidence type="ECO:0000313" key="1">
    <source>
        <dbReference type="EMBL" id="SPW33685.1"/>
    </source>
</evidence>
<evidence type="ECO:0000313" key="2">
    <source>
        <dbReference type="Proteomes" id="UP000249886"/>
    </source>
</evidence>
<accession>A0A3S4Z0A3</accession>
<evidence type="ECO:0008006" key="3">
    <source>
        <dbReference type="Google" id="ProtNLM"/>
    </source>
</evidence>
<dbReference type="EMBL" id="UARK01000034">
    <property type="protein sequence ID" value="SPW33685.1"/>
    <property type="molecule type" value="Genomic_DNA"/>
</dbReference>
<dbReference type="Proteomes" id="UP000249886">
    <property type="component" value="Unassembled WGS sequence"/>
</dbReference>
<sequence>MKRRTFLKLSSLSSILSFLPFGSSSCGKGYELRKLKNSPLPEERSVNFGFEDVSNPHYDWKAMSQRLSNVNATAASICVGRIEWVCFDWEGHPDTQASINGADWVQDAIDALRPLTINLTIDTLVPNTIHKNPELAGVDPGGERSDKFASVTAIRDGAVGDGIVELAKTISHRYNPDSISLTELMFDNYTFGEDDLASYKKFSGASDWPRKDGEINTRDPKLGEWRSEALQHLLDRIKGVIPSNVALDMDVRAPWNDPGADRAMSGHDYDLLLTEASRIAVWNYNGMEPSVQPDYSEKLAESFNRRFGDNRYVLSTGLWAEDEANTISADDMALNLRYSAKGGASAVSVTPASRMSDEHWKMLESAWKG</sequence>
<name>A0A3S4Z0A3_9CORY</name>
<proteinExistence type="predicted"/>
<dbReference type="AlphaFoldDB" id="A0A3S4Z0A3"/>
<protein>
    <recommendedName>
        <fullName evidence="3">Lipoprotein</fullName>
    </recommendedName>
</protein>